<keyword evidence="4" id="KW-1185">Reference proteome</keyword>
<gene>
    <name evidence="3" type="ORF">TRITD_3Bv1G010090</name>
</gene>
<proteinExistence type="predicted"/>
<evidence type="ECO:0000313" key="4">
    <source>
        <dbReference type="Proteomes" id="UP000324705"/>
    </source>
</evidence>
<dbReference type="OMA" id="ERCMAVY"/>
<dbReference type="InterPro" id="IPR051504">
    <property type="entry name" value="Plant_metabolite_acyltrans"/>
</dbReference>
<reference evidence="3 4" key="1">
    <citation type="submission" date="2017-09" db="EMBL/GenBank/DDBJ databases">
        <authorList>
            <consortium name="International Durum Wheat Genome Sequencing Consortium (IDWGSC)"/>
            <person name="Milanesi L."/>
        </authorList>
    </citation>
    <scope>NUCLEOTIDE SEQUENCE [LARGE SCALE GENOMIC DNA]</scope>
    <source>
        <strain evidence="4">cv. Svevo</strain>
    </source>
</reference>
<accession>A0A9R1RWQ7</accession>
<dbReference type="SUPFAM" id="SSF52777">
    <property type="entry name" value="CoA-dependent acyltransferases"/>
    <property type="match status" value="1"/>
</dbReference>
<evidence type="ECO:0000256" key="1">
    <source>
        <dbReference type="ARBA" id="ARBA00022679"/>
    </source>
</evidence>
<dbReference type="InterPro" id="IPR023213">
    <property type="entry name" value="CAT-like_dom_sf"/>
</dbReference>
<evidence type="ECO:0000313" key="3">
    <source>
        <dbReference type="EMBL" id="VAH71465.1"/>
    </source>
</evidence>
<evidence type="ECO:0000256" key="2">
    <source>
        <dbReference type="ARBA" id="ARBA00023315"/>
    </source>
</evidence>
<dbReference type="AlphaFoldDB" id="A0A9R1RWQ7"/>
<protein>
    <submittedName>
        <fullName evidence="3">Uncharacterized protein</fullName>
    </submittedName>
</protein>
<dbReference type="PANTHER" id="PTHR31625">
    <property type="match status" value="1"/>
</dbReference>
<keyword evidence="2" id="KW-0012">Acyltransferase</keyword>
<dbReference type="GO" id="GO:0016747">
    <property type="term" value="F:acyltransferase activity, transferring groups other than amino-acyl groups"/>
    <property type="evidence" value="ECO:0007669"/>
    <property type="project" value="UniProtKB-ARBA"/>
</dbReference>
<name>A0A9R1RWQ7_TRITD</name>
<dbReference type="EMBL" id="LT934116">
    <property type="protein sequence ID" value="VAH71465.1"/>
    <property type="molecule type" value="Genomic_DNA"/>
</dbReference>
<organism evidence="3 4">
    <name type="scientific">Triticum turgidum subsp. durum</name>
    <name type="common">Durum wheat</name>
    <name type="synonym">Triticum durum</name>
    <dbReference type="NCBI Taxonomy" id="4567"/>
    <lineage>
        <taxon>Eukaryota</taxon>
        <taxon>Viridiplantae</taxon>
        <taxon>Streptophyta</taxon>
        <taxon>Embryophyta</taxon>
        <taxon>Tracheophyta</taxon>
        <taxon>Spermatophyta</taxon>
        <taxon>Magnoliopsida</taxon>
        <taxon>Liliopsida</taxon>
        <taxon>Poales</taxon>
        <taxon>Poaceae</taxon>
        <taxon>BOP clade</taxon>
        <taxon>Pooideae</taxon>
        <taxon>Triticodae</taxon>
        <taxon>Triticeae</taxon>
        <taxon>Triticinae</taxon>
        <taxon>Triticum</taxon>
    </lineage>
</organism>
<dbReference type="Gramene" id="TRITD3Bv1G010090.2">
    <property type="protein sequence ID" value="TRITD3Bv1G010090.2"/>
    <property type="gene ID" value="TRITD3Bv1G010090"/>
</dbReference>
<dbReference type="Gene3D" id="3.30.559.10">
    <property type="entry name" value="Chloramphenicol acetyltransferase-like domain"/>
    <property type="match status" value="2"/>
</dbReference>
<dbReference type="Proteomes" id="UP000324705">
    <property type="component" value="Chromosome 3B"/>
</dbReference>
<keyword evidence="1" id="KW-0808">Transferase</keyword>
<dbReference type="Pfam" id="PF02458">
    <property type="entry name" value="Transferase"/>
    <property type="match status" value="1"/>
</dbReference>
<sequence>MNSSVRVLKVTRVHPAGATAADDHELSFFDAMHIAEIPIQRLFFFDGPGLPPFASLVSALRSSLADTLAVFFPLAGELVFRPSSGSVVVDCSTAAGVRFVEAEYLGSADDMRRLARQDEHATKEFLQLVPDMEVMQLPAAVLAVQVTRPAVGYDAVAVGVSILHAVVDGQAVWQFMRAWSTASREGAAAPGRLEPPPTFDRAAILQHPMAVELSREFLRFFAPALPLLTSPSSSFRTSTVDTTEQILRTFVLTADRIRSLKQLCILQNGTTGTQPPTSTYVAVSSLVWASLVRAKSTDEDHAEDAHFTVVADCRGRLRPPLGEGYFGNCVRACFARVNIGDLCGEGGVALAARAIQERIREDLDRASDPLEGMDRVLEVVHGTPKERLTSVGSSHRFMAYETDFGWGAPSRVELVSRFTPELVTLLGAKEAGAVQLSVALRRPLMEAFAANFLTLAGSS</sequence>